<dbReference type="Proteomes" id="UP000284531">
    <property type="component" value="Unassembled WGS sequence"/>
</dbReference>
<feature type="transmembrane region" description="Helical" evidence="1">
    <location>
        <begin position="46"/>
        <end position="67"/>
    </location>
</feature>
<comment type="caution">
    <text evidence="2">The sequence shown here is derived from an EMBL/GenBank/DDBJ whole genome shotgun (WGS) entry which is preliminary data.</text>
</comment>
<evidence type="ECO:0000313" key="3">
    <source>
        <dbReference type="Proteomes" id="UP000284531"/>
    </source>
</evidence>
<evidence type="ECO:0000256" key="1">
    <source>
        <dbReference type="SAM" id="Phobius"/>
    </source>
</evidence>
<dbReference type="RefSeq" id="WP_120239838.1">
    <property type="nucleotide sequence ID" value="NZ_RAPQ01000009.1"/>
</dbReference>
<reference evidence="2 3" key="1">
    <citation type="submission" date="2018-09" db="EMBL/GenBank/DDBJ databases">
        <title>Genomic Encyclopedia of Archaeal and Bacterial Type Strains, Phase II (KMG-II): from individual species to whole genera.</title>
        <authorList>
            <person name="Goeker M."/>
        </authorList>
    </citation>
    <scope>NUCLEOTIDE SEQUENCE [LARGE SCALE GENOMIC DNA]</scope>
    <source>
        <strain evidence="2 3">DSM 21950</strain>
    </source>
</reference>
<name>A0A419X2N9_9BACT</name>
<dbReference type="EMBL" id="RAPQ01000009">
    <property type="protein sequence ID" value="RKE01968.1"/>
    <property type="molecule type" value="Genomic_DNA"/>
</dbReference>
<keyword evidence="1" id="KW-1133">Transmembrane helix</keyword>
<accession>A0A419X2N9</accession>
<organism evidence="2 3">
    <name type="scientific">Marinifilum flexuosum</name>
    <dbReference type="NCBI Taxonomy" id="1117708"/>
    <lineage>
        <taxon>Bacteria</taxon>
        <taxon>Pseudomonadati</taxon>
        <taxon>Bacteroidota</taxon>
        <taxon>Bacteroidia</taxon>
        <taxon>Marinilabiliales</taxon>
        <taxon>Marinifilaceae</taxon>
    </lineage>
</organism>
<evidence type="ECO:0008006" key="4">
    <source>
        <dbReference type="Google" id="ProtNLM"/>
    </source>
</evidence>
<sequence>MNYHKDFIKEQHKSKLRIGIGLAFLLVAIAWIGMKLMEQDTIEAFDWFYSGIFALNALFHILGGLGIPIQKLFGSAFIEIDETCMRIKLEVYKKEQLVKWEDIRSIDYNNNCIRISTDKESIEMALSKLDYGSVQEVKKAISLYAKQNL</sequence>
<protein>
    <recommendedName>
        <fullName evidence="4">PH (Pleckstrin Homology) domain-containing protein</fullName>
    </recommendedName>
</protein>
<evidence type="ECO:0000313" key="2">
    <source>
        <dbReference type="EMBL" id="RKE01968.1"/>
    </source>
</evidence>
<keyword evidence="1" id="KW-0472">Membrane</keyword>
<gene>
    <name evidence="2" type="ORF">BXY64_2043</name>
</gene>
<feature type="transmembrane region" description="Helical" evidence="1">
    <location>
        <begin position="16"/>
        <end position="34"/>
    </location>
</feature>
<dbReference type="AlphaFoldDB" id="A0A419X2N9"/>
<proteinExistence type="predicted"/>
<dbReference type="OrthoDB" id="1122181at2"/>
<keyword evidence="3" id="KW-1185">Reference proteome</keyword>
<keyword evidence="1" id="KW-0812">Transmembrane</keyword>